<dbReference type="InterPro" id="IPR006054">
    <property type="entry name" value="DnaQ"/>
</dbReference>
<dbReference type="Proteomes" id="UP001501126">
    <property type="component" value="Unassembled WGS sequence"/>
</dbReference>
<keyword evidence="3" id="KW-0378">Hydrolase</keyword>
<dbReference type="RefSeq" id="WP_343785714.1">
    <property type="nucleotide sequence ID" value="NZ_BAAAFH010000007.1"/>
</dbReference>
<dbReference type="Pfam" id="PF00929">
    <property type="entry name" value="RNase_T"/>
    <property type="match status" value="1"/>
</dbReference>
<dbReference type="InterPro" id="IPR036397">
    <property type="entry name" value="RNaseH_sf"/>
</dbReference>
<accession>A0ABP3XZM7</accession>
<evidence type="ECO:0000313" key="3">
    <source>
        <dbReference type="EMBL" id="GAA0874795.1"/>
    </source>
</evidence>
<dbReference type="NCBIfam" id="TIGR00573">
    <property type="entry name" value="dnaq"/>
    <property type="match status" value="1"/>
</dbReference>
<feature type="domain" description="Exonuclease" evidence="2">
    <location>
        <begin position="7"/>
        <end position="173"/>
    </location>
</feature>
<dbReference type="EMBL" id="BAAAFH010000007">
    <property type="protein sequence ID" value="GAA0874795.1"/>
    <property type="molecule type" value="Genomic_DNA"/>
</dbReference>
<name>A0ABP3XZM7_9FLAO</name>
<comment type="caution">
    <text evidence="3">The sequence shown here is derived from an EMBL/GenBank/DDBJ whole genome shotgun (WGS) entry which is preliminary data.</text>
</comment>
<gene>
    <name evidence="3" type="ORF">GCM10009118_12030</name>
</gene>
<dbReference type="SMART" id="SM00479">
    <property type="entry name" value="EXOIII"/>
    <property type="match status" value="1"/>
</dbReference>
<organism evidence="3 4">
    <name type="scientific">Wandonia haliotis</name>
    <dbReference type="NCBI Taxonomy" id="574963"/>
    <lineage>
        <taxon>Bacteria</taxon>
        <taxon>Pseudomonadati</taxon>
        <taxon>Bacteroidota</taxon>
        <taxon>Flavobacteriia</taxon>
        <taxon>Flavobacteriales</taxon>
        <taxon>Crocinitomicaceae</taxon>
        <taxon>Wandonia</taxon>
    </lineage>
</organism>
<dbReference type="PANTHER" id="PTHR30231">
    <property type="entry name" value="DNA POLYMERASE III SUBUNIT EPSILON"/>
    <property type="match status" value="1"/>
</dbReference>
<keyword evidence="3" id="KW-0269">Exonuclease</keyword>
<dbReference type="Gene3D" id="3.30.420.10">
    <property type="entry name" value="Ribonuclease H-like superfamily/Ribonuclease H"/>
    <property type="match status" value="1"/>
</dbReference>
<feature type="region of interest" description="Disordered" evidence="1">
    <location>
        <begin position="255"/>
        <end position="287"/>
    </location>
</feature>
<dbReference type="PANTHER" id="PTHR30231:SF41">
    <property type="entry name" value="DNA POLYMERASE III SUBUNIT EPSILON"/>
    <property type="match status" value="1"/>
</dbReference>
<evidence type="ECO:0000256" key="1">
    <source>
        <dbReference type="SAM" id="MobiDB-lite"/>
    </source>
</evidence>
<evidence type="ECO:0000259" key="2">
    <source>
        <dbReference type="SMART" id="SM00479"/>
    </source>
</evidence>
<dbReference type="InterPro" id="IPR012337">
    <property type="entry name" value="RNaseH-like_sf"/>
</dbReference>
<protein>
    <submittedName>
        <fullName evidence="3">3'-5' exonuclease</fullName>
    </submittedName>
</protein>
<reference evidence="4" key="1">
    <citation type="journal article" date="2019" name="Int. J. Syst. Evol. Microbiol.">
        <title>The Global Catalogue of Microorganisms (GCM) 10K type strain sequencing project: providing services to taxonomists for standard genome sequencing and annotation.</title>
        <authorList>
            <consortium name="The Broad Institute Genomics Platform"/>
            <consortium name="The Broad Institute Genome Sequencing Center for Infectious Disease"/>
            <person name="Wu L."/>
            <person name="Ma J."/>
        </authorList>
    </citation>
    <scope>NUCLEOTIDE SEQUENCE [LARGE SCALE GENOMIC DNA]</scope>
    <source>
        <strain evidence="4">JCM 16083</strain>
    </source>
</reference>
<dbReference type="SUPFAM" id="SSF53098">
    <property type="entry name" value="Ribonuclease H-like"/>
    <property type="match status" value="1"/>
</dbReference>
<feature type="compositionally biased region" description="Polar residues" evidence="1">
    <location>
        <begin position="260"/>
        <end position="271"/>
    </location>
</feature>
<dbReference type="Pfam" id="PF20600">
    <property type="entry name" value="ExoX-like_C"/>
    <property type="match status" value="1"/>
</dbReference>
<dbReference type="GO" id="GO:0004527">
    <property type="term" value="F:exonuclease activity"/>
    <property type="evidence" value="ECO:0007669"/>
    <property type="project" value="UniProtKB-KW"/>
</dbReference>
<dbReference type="CDD" id="cd06127">
    <property type="entry name" value="DEDDh"/>
    <property type="match status" value="1"/>
</dbReference>
<proteinExistence type="predicted"/>
<keyword evidence="3" id="KW-0540">Nuclease</keyword>
<dbReference type="InterPro" id="IPR046768">
    <property type="entry name" value="ExoX-like_C"/>
</dbReference>
<sequence>MIQLHKPLAFFDLETTGLDITNDRIVEIAIIKLLPDGSSLTYEKRVNPEIEISEESSKIHGITNEMIKDAPTFADIAEEVAAFIGDADLAGYNSNKFDIPVLAEEFLRAGNNFDVSARQFVDVQNIFHKMEQRTLAAAYQFYCNKELENAHSALADIEATKDVFLAQLDKYENLEKDISFLADFSRQGSNKILDFAGRVALNSDGEVIYNFGKHKGKTIREVNEEEPGYYGWMLNANFPLYTKEVLRREMEKIKDENKLSGATSGNASQKPQVKRKKEPQDNLSMDEKIAALKAKFGK</sequence>
<keyword evidence="4" id="KW-1185">Reference proteome</keyword>
<evidence type="ECO:0000313" key="4">
    <source>
        <dbReference type="Proteomes" id="UP001501126"/>
    </source>
</evidence>
<dbReference type="InterPro" id="IPR013520">
    <property type="entry name" value="Ribonucl_H"/>
</dbReference>